<protein>
    <recommendedName>
        <fullName evidence="2">DUF4382 domain-containing protein</fullName>
    </recommendedName>
</protein>
<dbReference type="STRING" id="880073.Cabys_2815"/>
<dbReference type="RefSeq" id="WP_006926551.1">
    <property type="nucleotide sequence ID" value="NZ_CM001402.1"/>
</dbReference>
<dbReference type="Pfam" id="PF14321">
    <property type="entry name" value="DUF4382"/>
    <property type="match status" value="1"/>
</dbReference>
<proteinExistence type="predicted"/>
<keyword evidence="4" id="KW-1185">Reference proteome</keyword>
<evidence type="ECO:0000259" key="2">
    <source>
        <dbReference type="Pfam" id="PF14321"/>
    </source>
</evidence>
<sequence precursor="true">MKLKRLFTFLSGIFCALLLMCCNDHLGSSPDPAVLRIYLVTNPADTTIQIGFDSLTVTTKDDFSLTISQMKVYSQEGIYAKLFSSFSGYKDEETEYNLLERQSGSFIPQKIVESHIPPNQYQRIEFVVYPPDEVTIHGLTFPIDIPEGYKPLITMECPFIADENEEHNIYIQFNAFKSIKRWRDTYIFTPSFELINK</sequence>
<feature type="chain" id="PRO_5003558010" description="DUF4382 domain-containing protein" evidence="1">
    <location>
        <begin position="27"/>
        <end position="197"/>
    </location>
</feature>
<feature type="signal peptide" evidence="1">
    <location>
        <begin position="1"/>
        <end position="26"/>
    </location>
</feature>
<name>H1XX07_CALAY</name>
<evidence type="ECO:0000256" key="1">
    <source>
        <dbReference type="SAM" id="SignalP"/>
    </source>
</evidence>
<dbReference type="EMBL" id="CM001402">
    <property type="protein sequence ID" value="EHO39694.1"/>
    <property type="molecule type" value="Genomic_DNA"/>
</dbReference>
<dbReference type="HOGENOM" id="CLU_1381858_0_0_0"/>
<reference evidence="3 4" key="1">
    <citation type="submission" date="2011-09" db="EMBL/GenBank/DDBJ databases">
        <title>The permanent draft genome of Caldithrix abyssi DSM 13497.</title>
        <authorList>
            <consortium name="US DOE Joint Genome Institute (JGI-PGF)"/>
            <person name="Lucas S."/>
            <person name="Han J."/>
            <person name="Lapidus A."/>
            <person name="Bruce D."/>
            <person name="Goodwin L."/>
            <person name="Pitluck S."/>
            <person name="Peters L."/>
            <person name="Kyrpides N."/>
            <person name="Mavromatis K."/>
            <person name="Ivanova N."/>
            <person name="Mikhailova N."/>
            <person name="Chertkov O."/>
            <person name="Detter J.C."/>
            <person name="Tapia R."/>
            <person name="Han C."/>
            <person name="Land M."/>
            <person name="Hauser L."/>
            <person name="Markowitz V."/>
            <person name="Cheng J.-F."/>
            <person name="Hugenholtz P."/>
            <person name="Woyke T."/>
            <person name="Wu D."/>
            <person name="Spring S."/>
            <person name="Brambilla E."/>
            <person name="Klenk H.-P."/>
            <person name="Eisen J.A."/>
        </authorList>
    </citation>
    <scope>NUCLEOTIDE SEQUENCE [LARGE SCALE GENOMIC DNA]</scope>
    <source>
        <strain evidence="3 4">DSM 13497</strain>
    </source>
</reference>
<evidence type="ECO:0000313" key="4">
    <source>
        <dbReference type="Proteomes" id="UP000004671"/>
    </source>
</evidence>
<accession>H1XX07</accession>
<organism evidence="3 4">
    <name type="scientific">Caldithrix abyssi DSM 13497</name>
    <dbReference type="NCBI Taxonomy" id="880073"/>
    <lineage>
        <taxon>Bacteria</taxon>
        <taxon>Pseudomonadati</taxon>
        <taxon>Calditrichota</taxon>
        <taxon>Calditrichia</taxon>
        <taxon>Calditrichales</taxon>
        <taxon>Calditrichaceae</taxon>
        <taxon>Caldithrix</taxon>
    </lineage>
</organism>
<dbReference type="AlphaFoldDB" id="H1XX07"/>
<dbReference type="InParanoid" id="H1XX07"/>
<keyword evidence="1" id="KW-0732">Signal</keyword>
<dbReference type="InterPro" id="IPR025491">
    <property type="entry name" value="DUF4382"/>
</dbReference>
<gene>
    <name evidence="3" type="ORF">Calab_0040</name>
</gene>
<dbReference type="PaxDb" id="880073-Calab_0040"/>
<dbReference type="Proteomes" id="UP000004671">
    <property type="component" value="Chromosome"/>
</dbReference>
<evidence type="ECO:0000313" key="3">
    <source>
        <dbReference type="EMBL" id="EHO39694.1"/>
    </source>
</evidence>
<feature type="domain" description="DUF4382" evidence="2">
    <location>
        <begin position="64"/>
        <end position="190"/>
    </location>
</feature>